<dbReference type="EMBL" id="LR796334">
    <property type="protein sequence ID" value="CAB4137463.1"/>
    <property type="molecule type" value="Genomic_DNA"/>
</dbReference>
<sequence>MEKKDKVFADGIIFKRNDNAPAFAIGKLSFKVEEAISFLQSNEKKGWVNLNINQSQNGKYYIELDTWEATGFQKKDASVTNSKDSTDLPF</sequence>
<reference evidence="1" key="1">
    <citation type="submission" date="2020-04" db="EMBL/GenBank/DDBJ databases">
        <authorList>
            <person name="Chiriac C."/>
            <person name="Salcher M."/>
            <person name="Ghai R."/>
            <person name="Kavagutti S V."/>
        </authorList>
    </citation>
    <scope>NUCLEOTIDE SEQUENCE</scope>
</reference>
<proteinExistence type="predicted"/>
<name>A0A6J5LWF3_9CAUD</name>
<gene>
    <name evidence="1" type="ORF">UFOVP324_38</name>
</gene>
<organism evidence="1">
    <name type="scientific">uncultured Caudovirales phage</name>
    <dbReference type="NCBI Taxonomy" id="2100421"/>
    <lineage>
        <taxon>Viruses</taxon>
        <taxon>Duplodnaviria</taxon>
        <taxon>Heunggongvirae</taxon>
        <taxon>Uroviricota</taxon>
        <taxon>Caudoviricetes</taxon>
        <taxon>Peduoviridae</taxon>
        <taxon>Maltschvirus</taxon>
        <taxon>Maltschvirus maltsch</taxon>
    </lineage>
</organism>
<accession>A0A6J5LWF3</accession>
<evidence type="ECO:0000313" key="1">
    <source>
        <dbReference type="EMBL" id="CAB4137463.1"/>
    </source>
</evidence>
<protein>
    <submittedName>
        <fullName evidence="1">Uncharacterized protein</fullName>
    </submittedName>
</protein>